<evidence type="ECO:0000313" key="1">
    <source>
        <dbReference type="EMBL" id="SAL87650.1"/>
    </source>
</evidence>
<dbReference type="AlphaFoldDB" id="A0A158L467"/>
<evidence type="ECO:0000313" key="2">
    <source>
        <dbReference type="Proteomes" id="UP000055019"/>
    </source>
</evidence>
<keyword evidence="2" id="KW-1185">Reference proteome</keyword>
<dbReference type="Proteomes" id="UP000055019">
    <property type="component" value="Unassembled WGS sequence"/>
</dbReference>
<accession>A0A158L467</accession>
<proteinExistence type="predicted"/>
<organism evidence="1 2">
    <name type="scientific">Caballeronia arvi</name>
    <dbReference type="NCBI Taxonomy" id="1777135"/>
    <lineage>
        <taxon>Bacteria</taxon>
        <taxon>Pseudomonadati</taxon>
        <taxon>Pseudomonadota</taxon>
        <taxon>Betaproteobacteria</taxon>
        <taxon>Burkholderiales</taxon>
        <taxon>Burkholderiaceae</taxon>
        <taxon>Caballeronia</taxon>
    </lineage>
</organism>
<dbReference type="OrthoDB" id="9135205at2"/>
<name>A0A158L467_9BURK</name>
<sequence length="99" mass="11460">MNAFDQETISQLTDRWTVLVNELNRYGTAKYPNLLCVDVLRFIREVERLLIPDPFDQDVLITARNLVEQGDPKIAMFKVQEVLSGRLPSRPLKYPSLAR</sequence>
<comment type="caution">
    <text evidence="1">The sequence shown here is derived from an EMBL/GenBank/DDBJ whole genome shotgun (WGS) entry which is preliminary data.</text>
</comment>
<gene>
    <name evidence="1" type="ORF">AWB74_08204</name>
</gene>
<dbReference type="RefSeq" id="WP_087039505.1">
    <property type="nucleotide sequence ID" value="NZ_FCOM02000097.1"/>
</dbReference>
<protein>
    <submittedName>
        <fullName evidence="1">Uncharacterized protein</fullName>
    </submittedName>
</protein>
<dbReference type="EMBL" id="FCOM02000097">
    <property type="protein sequence ID" value="SAL87650.1"/>
    <property type="molecule type" value="Genomic_DNA"/>
</dbReference>
<reference evidence="1" key="1">
    <citation type="submission" date="2016-01" db="EMBL/GenBank/DDBJ databases">
        <authorList>
            <person name="Peeters C."/>
        </authorList>
    </citation>
    <scope>NUCLEOTIDE SEQUENCE [LARGE SCALE GENOMIC DNA]</scope>
    <source>
        <strain evidence="1">LMG 29317</strain>
    </source>
</reference>